<dbReference type="GO" id="GO:0005975">
    <property type="term" value="P:carbohydrate metabolic process"/>
    <property type="evidence" value="ECO:0007669"/>
    <property type="project" value="UniProtKB-UniRule"/>
</dbReference>
<evidence type="ECO:0000256" key="3">
    <source>
        <dbReference type="PIRNR" id="PIRNR036894"/>
    </source>
</evidence>
<name>A0AAV4LJJ1_9BACL</name>
<gene>
    <name evidence="8" type="primary">manA_2</name>
    <name evidence="8" type="ORF">DNHGIG_34930</name>
</gene>
<comment type="similarity">
    <text evidence="3">Belongs to the mannose-6-phosphate isomerase type 1 family.</text>
</comment>
<dbReference type="AlphaFoldDB" id="A0AAV4LJJ1"/>
<dbReference type="GO" id="GO:0004476">
    <property type="term" value="F:mannose-6-phosphate isomerase activity"/>
    <property type="evidence" value="ECO:0007669"/>
    <property type="project" value="UniProtKB-UniRule"/>
</dbReference>
<dbReference type="Proteomes" id="UP001057291">
    <property type="component" value="Unassembled WGS sequence"/>
</dbReference>
<sequence>MFYPVKFAPIAHQRIWGGHKLKSLFGETRKEPIGEYWVLSGHPHATSMVTNGHFAGKSLVELTKEYPQAYLGNSPQNRFPLLIKFLEAEDDLSVQVHPHDQYAQEVEGDFGKTEAWYILDCRGGGLINYGHSFQNREEFLSAVKQKRIKDYLRYIEIKKDQFVFIPSQTLHALLAGTTLIEIQQTSDVTYRVYDWDRVDAQGKGRELHIEKAADVMRYGQDQIFQDCSTMQRILQKTRKIFHEQLATCPYFVIEKISIEDSCYSMKIGKKGNPDILIVAEGEGVLKTDGEYESLSLKQGDTVLIPSTMDTYEIHAISKIRLLRTYY</sequence>
<comment type="catalytic activity">
    <reaction evidence="3">
        <text>D-mannose 6-phosphate = D-fructose 6-phosphate</text>
        <dbReference type="Rhea" id="RHEA:12356"/>
        <dbReference type="ChEBI" id="CHEBI:58735"/>
        <dbReference type="ChEBI" id="CHEBI:61527"/>
        <dbReference type="EC" id="5.3.1.8"/>
    </reaction>
</comment>
<dbReference type="InterPro" id="IPR014710">
    <property type="entry name" value="RmlC-like_jellyroll"/>
</dbReference>
<evidence type="ECO:0000256" key="4">
    <source>
        <dbReference type="PIRSR" id="PIRSR036894-1"/>
    </source>
</evidence>
<proteinExistence type="inferred from homology"/>
<keyword evidence="2 3" id="KW-0862">Zinc</keyword>
<dbReference type="EMBL" id="BOQE01000001">
    <property type="protein sequence ID" value="GIM47944.1"/>
    <property type="molecule type" value="Genomic_DNA"/>
</dbReference>
<feature type="binding site" evidence="4">
    <location>
        <position position="97"/>
    </location>
    <ligand>
        <name>Zn(2+)</name>
        <dbReference type="ChEBI" id="CHEBI:29105"/>
    </ligand>
</feature>
<evidence type="ECO:0000259" key="6">
    <source>
        <dbReference type="Pfam" id="PF20511"/>
    </source>
</evidence>
<dbReference type="PIRSF" id="PIRSF036894">
    <property type="entry name" value="PMI_Firm_short"/>
    <property type="match status" value="1"/>
</dbReference>
<dbReference type="PANTHER" id="PTHR42742">
    <property type="entry name" value="TRANSCRIPTIONAL REPRESSOR MPRA"/>
    <property type="match status" value="1"/>
</dbReference>
<dbReference type="RefSeq" id="WP_282200875.1">
    <property type="nucleotide sequence ID" value="NZ_BOQE01000001.1"/>
</dbReference>
<dbReference type="InterPro" id="IPR051804">
    <property type="entry name" value="Carb_Metab_Reg_Kinase/Isom"/>
</dbReference>
<dbReference type="InterPro" id="IPR046457">
    <property type="entry name" value="PMI_typeI_cat"/>
</dbReference>
<evidence type="ECO:0000256" key="2">
    <source>
        <dbReference type="ARBA" id="ARBA00022833"/>
    </source>
</evidence>
<dbReference type="InterPro" id="IPR011051">
    <property type="entry name" value="RmlC_Cupin_sf"/>
</dbReference>
<dbReference type="SUPFAM" id="SSF51182">
    <property type="entry name" value="RmlC-like cupins"/>
    <property type="match status" value="1"/>
</dbReference>
<organism evidence="8 9">
    <name type="scientific">Collibacillus ludicampi</name>
    <dbReference type="NCBI Taxonomy" id="2771369"/>
    <lineage>
        <taxon>Bacteria</taxon>
        <taxon>Bacillati</taxon>
        <taxon>Bacillota</taxon>
        <taxon>Bacilli</taxon>
        <taxon>Bacillales</taxon>
        <taxon>Alicyclobacillaceae</taxon>
        <taxon>Collibacillus</taxon>
    </lineage>
</organism>
<dbReference type="Pfam" id="PF21621">
    <property type="entry name" value="MPI_cupin_dom"/>
    <property type="match status" value="1"/>
</dbReference>
<keyword evidence="1 3" id="KW-0479">Metal-binding</keyword>
<feature type="domain" description="Mannose-6-phosphate isomerase cupin" evidence="7">
    <location>
        <begin position="246"/>
        <end position="323"/>
    </location>
</feature>
<evidence type="ECO:0000256" key="1">
    <source>
        <dbReference type="ARBA" id="ARBA00022723"/>
    </source>
</evidence>
<dbReference type="InterPro" id="IPR014628">
    <property type="entry name" value="Man6P_isomerase_Firm_short"/>
</dbReference>
<dbReference type="EC" id="5.3.1.8" evidence="3"/>
<dbReference type="GO" id="GO:0008270">
    <property type="term" value="F:zinc ion binding"/>
    <property type="evidence" value="ECO:0007669"/>
    <property type="project" value="UniProtKB-UniRule"/>
</dbReference>
<comment type="cofactor">
    <cofactor evidence="4">
        <name>Zn(2+)</name>
        <dbReference type="ChEBI" id="CHEBI:29105"/>
    </cofactor>
    <text evidence="4">Binds 1 zinc ion per subunit.</text>
</comment>
<dbReference type="CDD" id="cd07010">
    <property type="entry name" value="cupin_PMI_type_I_N_bac"/>
    <property type="match status" value="1"/>
</dbReference>
<keyword evidence="3 8" id="KW-0413">Isomerase</keyword>
<evidence type="ECO:0000256" key="5">
    <source>
        <dbReference type="PIRSR" id="PIRSR036894-2"/>
    </source>
</evidence>
<keyword evidence="9" id="KW-1185">Reference proteome</keyword>
<evidence type="ECO:0000313" key="8">
    <source>
        <dbReference type="EMBL" id="GIM47944.1"/>
    </source>
</evidence>
<reference evidence="8" key="1">
    <citation type="journal article" date="2023" name="Int. J. Syst. Evol. Microbiol.">
        <title>Collibacillus ludicampi gen. nov., sp. nov., a new soil bacterium of the family Alicyclobacillaceae.</title>
        <authorList>
            <person name="Jojima T."/>
            <person name="Ioku Y."/>
            <person name="Fukuta Y."/>
            <person name="Shirasaka N."/>
            <person name="Matsumura Y."/>
            <person name="Mori M."/>
        </authorList>
    </citation>
    <scope>NUCLEOTIDE SEQUENCE</scope>
    <source>
        <strain evidence="8">TP075</strain>
    </source>
</reference>
<dbReference type="Gene3D" id="2.60.120.10">
    <property type="entry name" value="Jelly Rolls"/>
    <property type="match status" value="2"/>
</dbReference>
<feature type="active site" evidence="5">
    <location>
        <position position="191"/>
    </location>
</feature>
<feature type="binding site" evidence="4">
    <location>
        <position position="114"/>
    </location>
    <ligand>
        <name>Zn(2+)</name>
        <dbReference type="ChEBI" id="CHEBI:29105"/>
    </ligand>
</feature>
<dbReference type="Pfam" id="PF20511">
    <property type="entry name" value="PMI_typeI_cat"/>
    <property type="match status" value="1"/>
</dbReference>
<dbReference type="InterPro" id="IPR049071">
    <property type="entry name" value="MPI_cupin_dom"/>
</dbReference>
<feature type="domain" description="Phosphomannose isomerase type I catalytic" evidence="6">
    <location>
        <begin position="9"/>
        <end position="105"/>
    </location>
</feature>
<dbReference type="PANTHER" id="PTHR42742:SF3">
    <property type="entry name" value="FRUCTOKINASE"/>
    <property type="match status" value="1"/>
</dbReference>
<feature type="binding site" evidence="4">
    <location>
        <position position="171"/>
    </location>
    <ligand>
        <name>Zn(2+)</name>
        <dbReference type="ChEBI" id="CHEBI:29105"/>
    </ligand>
</feature>
<evidence type="ECO:0000313" key="9">
    <source>
        <dbReference type="Proteomes" id="UP001057291"/>
    </source>
</evidence>
<evidence type="ECO:0000259" key="7">
    <source>
        <dbReference type="Pfam" id="PF21621"/>
    </source>
</evidence>
<comment type="caution">
    <text evidence="8">The sequence shown here is derived from an EMBL/GenBank/DDBJ whole genome shotgun (WGS) entry which is preliminary data.</text>
</comment>
<protein>
    <recommendedName>
        <fullName evidence="3">Mannose-6-phosphate isomerase</fullName>
        <ecNumber evidence="3">5.3.1.8</ecNumber>
    </recommendedName>
</protein>
<accession>A0AAV4LJJ1</accession>